<comment type="caution">
    <text evidence="1">The sequence shown here is derived from an EMBL/GenBank/DDBJ whole genome shotgun (WGS) entry which is preliminary data.</text>
</comment>
<gene>
    <name evidence="1" type="ORF">B0H17DRAFT_1034780</name>
</gene>
<accession>A0AAD7GWN7</accession>
<dbReference type="Proteomes" id="UP001221757">
    <property type="component" value="Unassembled WGS sequence"/>
</dbReference>
<dbReference type="EMBL" id="JARKIE010000006">
    <property type="protein sequence ID" value="KAJ7706897.1"/>
    <property type="molecule type" value="Genomic_DNA"/>
</dbReference>
<evidence type="ECO:0000313" key="2">
    <source>
        <dbReference type="Proteomes" id="UP001221757"/>
    </source>
</evidence>
<sequence length="96" mass="10542">MRVIVLLNISTEGDLANGTRGEVVNMRPDAREPFPLQEDPATGAVSAGRCVFQARYLFISTMRGPSCRSSANSAFAGRWQRPLGTCSWNTNPRARQ</sequence>
<evidence type="ECO:0000313" key="1">
    <source>
        <dbReference type="EMBL" id="KAJ7706897.1"/>
    </source>
</evidence>
<proteinExistence type="predicted"/>
<organism evidence="1 2">
    <name type="scientific">Mycena rosella</name>
    <name type="common">Pink bonnet</name>
    <name type="synonym">Agaricus rosellus</name>
    <dbReference type="NCBI Taxonomy" id="1033263"/>
    <lineage>
        <taxon>Eukaryota</taxon>
        <taxon>Fungi</taxon>
        <taxon>Dikarya</taxon>
        <taxon>Basidiomycota</taxon>
        <taxon>Agaricomycotina</taxon>
        <taxon>Agaricomycetes</taxon>
        <taxon>Agaricomycetidae</taxon>
        <taxon>Agaricales</taxon>
        <taxon>Marasmiineae</taxon>
        <taxon>Mycenaceae</taxon>
        <taxon>Mycena</taxon>
    </lineage>
</organism>
<dbReference type="AlphaFoldDB" id="A0AAD7GWN7"/>
<reference evidence="1" key="1">
    <citation type="submission" date="2023-03" db="EMBL/GenBank/DDBJ databases">
        <title>Massive genome expansion in bonnet fungi (Mycena s.s.) driven by repeated elements and novel gene families across ecological guilds.</title>
        <authorList>
            <consortium name="Lawrence Berkeley National Laboratory"/>
            <person name="Harder C.B."/>
            <person name="Miyauchi S."/>
            <person name="Viragh M."/>
            <person name="Kuo A."/>
            <person name="Thoen E."/>
            <person name="Andreopoulos B."/>
            <person name="Lu D."/>
            <person name="Skrede I."/>
            <person name="Drula E."/>
            <person name="Henrissat B."/>
            <person name="Morin E."/>
            <person name="Kohler A."/>
            <person name="Barry K."/>
            <person name="LaButti K."/>
            <person name="Morin E."/>
            <person name="Salamov A."/>
            <person name="Lipzen A."/>
            <person name="Mereny Z."/>
            <person name="Hegedus B."/>
            <person name="Baldrian P."/>
            <person name="Stursova M."/>
            <person name="Weitz H."/>
            <person name="Taylor A."/>
            <person name="Grigoriev I.V."/>
            <person name="Nagy L.G."/>
            <person name="Martin F."/>
            <person name="Kauserud H."/>
        </authorList>
    </citation>
    <scope>NUCLEOTIDE SEQUENCE</scope>
    <source>
        <strain evidence="1">CBHHK067</strain>
    </source>
</reference>
<protein>
    <submittedName>
        <fullName evidence="1">Uncharacterized protein</fullName>
    </submittedName>
</protein>
<keyword evidence="2" id="KW-1185">Reference proteome</keyword>
<name>A0AAD7GWN7_MYCRO</name>